<evidence type="ECO:0000313" key="4">
    <source>
        <dbReference type="Proteomes" id="UP001163846"/>
    </source>
</evidence>
<dbReference type="Pfam" id="PF25597">
    <property type="entry name" value="SH3_retrovirus"/>
    <property type="match status" value="1"/>
</dbReference>
<reference evidence="3" key="1">
    <citation type="submission" date="2022-08" db="EMBL/GenBank/DDBJ databases">
        <authorList>
            <consortium name="DOE Joint Genome Institute"/>
            <person name="Min B."/>
            <person name="Riley R."/>
            <person name="Sierra-Patev S."/>
            <person name="Naranjo-Ortiz M."/>
            <person name="Looney B."/>
            <person name="Konkel Z."/>
            <person name="Slot J.C."/>
            <person name="Sakamoto Y."/>
            <person name="Steenwyk J.L."/>
            <person name="Rokas A."/>
            <person name="Carro J."/>
            <person name="Camarero S."/>
            <person name="Ferreira P."/>
            <person name="Molpeceres G."/>
            <person name="Ruiz-Duenas F.J."/>
            <person name="Serrano A."/>
            <person name="Henrissat B."/>
            <person name="Drula E."/>
            <person name="Hughes K.W."/>
            <person name="Mata J.L."/>
            <person name="Ishikawa N.K."/>
            <person name="Vargas-Isla R."/>
            <person name="Ushijima S."/>
            <person name="Smith C.A."/>
            <person name="Ahrendt S."/>
            <person name="Andreopoulos W."/>
            <person name="He G."/>
            <person name="Labutti K."/>
            <person name="Lipzen A."/>
            <person name="Ng V."/>
            <person name="Sandor L."/>
            <person name="Barry K."/>
            <person name="Martinez A.T."/>
            <person name="Xiao Y."/>
            <person name="Gibbons J.G."/>
            <person name="Terashima K."/>
            <person name="Hibbett D.S."/>
            <person name="Grigoriev I.V."/>
        </authorList>
    </citation>
    <scope>NUCLEOTIDE SEQUENCE</scope>
    <source>
        <strain evidence="3">TFB9207</strain>
    </source>
</reference>
<protein>
    <recommendedName>
        <fullName evidence="2">Retroviral polymerase SH3-like domain-containing protein</fullName>
    </recommendedName>
</protein>
<evidence type="ECO:0000313" key="3">
    <source>
        <dbReference type="EMBL" id="KAJ3830840.1"/>
    </source>
</evidence>
<feature type="compositionally biased region" description="Low complexity" evidence="1">
    <location>
        <begin position="146"/>
        <end position="176"/>
    </location>
</feature>
<dbReference type="Proteomes" id="UP001163846">
    <property type="component" value="Unassembled WGS sequence"/>
</dbReference>
<keyword evidence="4" id="KW-1185">Reference proteome</keyword>
<feature type="compositionally biased region" description="Pro residues" evidence="1">
    <location>
        <begin position="183"/>
        <end position="193"/>
    </location>
</feature>
<name>A0AA38NUG5_9AGAR</name>
<feature type="region of interest" description="Disordered" evidence="1">
    <location>
        <begin position="112"/>
        <end position="197"/>
    </location>
</feature>
<feature type="domain" description="Retroviral polymerase SH3-like" evidence="2">
    <location>
        <begin position="58"/>
        <end position="112"/>
    </location>
</feature>
<organism evidence="3 4">
    <name type="scientific">Lentinula raphanica</name>
    <dbReference type="NCBI Taxonomy" id="153919"/>
    <lineage>
        <taxon>Eukaryota</taxon>
        <taxon>Fungi</taxon>
        <taxon>Dikarya</taxon>
        <taxon>Basidiomycota</taxon>
        <taxon>Agaricomycotina</taxon>
        <taxon>Agaricomycetes</taxon>
        <taxon>Agaricomycetidae</taxon>
        <taxon>Agaricales</taxon>
        <taxon>Marasmiineae</taxon>
        <taxon>Omphalotaceae</taxon>
        <taxon>Lentinula</taxon>
    </lineage>
</organism>
<evidence type="ECO:0000256" key="1">
    <source>
        <dbReference type="SAM" id="MobiDB-lite"/>
    </source>
</evidence>
<evidence type="ECO:0000259" key="2">
    <source>
        <dbReference type="Pfam" id="PF25597"/>
    </source>
</evidence>
<dbReference type="AlphaFoldDB" id="A0AA38NUG5"/>
<sequence length="294" mass="33056">MIEDSDLDHRFWAEAAAAYGYIRGMIPTSQHPGVIPWEKWFESRGVKVNVSHLRRWGSKVWVTDLDHVEGKLGRQAWEGRMVGYVGRRGYRVWDPRRKGVYPVRDVEFEEGVPRRTLQDPSVTLPEDGNVNLGTDQTDRSEDLSSSEENPTQTTTSEPTSSFPPSSSLPSDPSDSPMQHEPAPAIPDIPPPPLRHSTRLRTPSARLLQSLEHEKDADRARAEAEEWANIVVLASTIKGGGVIGIPKSYSDAMKSPEDWLPPMTKEIDSLQSRGCWTLVDHPEKARVMNGMWRDT</sequence>
<comment type="caution">
    <text evidence="3">The sequence shown here is derived from an EMBL/GenBank/DDBJ whole genome shotgun (WGS) entry which is preliminary data.</text>
</comment>
<dbReference type="InterPro" id="IPR057670">
    <property type="entry name" value="SH3_retrovirus"/>
</dbReference>
<gene>
    <name evidence="3" type="ORF">F5878DRAFT_668275</name>
</gene>
<proteinExistence type="predicted"/>
<accession>A0AA38NUG5</accession>
<dbReference type="EMBL" id="MU808153">
    <property type="protein sequence ID" value="KAJ3830840.1"/>
    <property type="molecule type" value="Genomic_DNA"/>
</dbReference>